<dbReference type="GO" id="GO:0005634">
    <property type="term" value="C:nucleus"/>
    <property type="evidence" value="ECO:0007669"/>
    <property type="project" value="TreeGrafter"/>
</dbReference>
<dbReference type="PIRSF" id="PIRSF037016">
    <property type="entry name" value="Pseudouridin_synth_euk_prd"/>
    <property type="match status" value="1"/>
</dbReference>
<feature type="region of interest" description="Disordered" evidence="5">
    <location>
        <begin position="707"/>
        <end position="750"/>
    </location>
</feature>
<proteinExistence type="inferred from homology"/>
<dbReference type="InterPro" id="IPR001656">
    <property type="entry name" value="PsdUridine_synth_TruD"/>
</dbReference>
<dbReference type="Proteomes" id="UP000299102">
    <property type="component" value="Unassembled WGS sequence"/>
</dbReference>
<evidence type="ECO:0000256" key="4">
    <source>
        <dbReference type="ARBA" id="ARBA00036943"/>
    </source>
</evidence>
<dbReference type="PROSITE" id="PS50984">
    <property type="entry name" value="TRUD"/>
    <property type="match status" value="1"/>
</dbReference>
<evidence type="ECO:0000259" key="6">
    <source>
        <dbReference type="PROSITE" id="PS50984"/>
    </source>
</evidence>
<dbReference type="EMBL" id="BGZK01001878">
    <property type="protein sequence ID" value="GBP87713.1"/>
    <property type="molecule type" value="Genomic_DNA"/>
</dbReference>
<dbReference type="InterPro" id="IPR020103">
    <property type="entry name" value="PsdUridine_synth_cat_dom_sf"/>
</dbReference>
<dbReference type="InterPro" id="IPR011760">
    <property type="entry name" value="PsdUridine_synth_TruD_insert"/>
</dbReference>
<dbReference type="PANTHER" id="PTHR13326">
    <property type="entry name" value="TRNA PSEUDOURIDINE SYNTHASE D"/>
    <property type="match status" value="1"/>
</dbReference>
<keyword evidence="8" id="KW-1185">Reference proteome</keyword>
<dbReference type="Pfam" id="PF01142">
    <property type="entry name" value="TruD"/>
    <property type="match status" value="1"/>
</dbReference>
<gene>
    <name evidence="7" type="primary">PUS7</name>
    <name evidence="7" type="ORF">EVAR_67110_1</name>
</gene>
<feature type="compositionally biased region" description="Polar residues" evidence="5">
    <location>
        <begin position="68"/>
        <end position="77"/>
    </location>
</feature>
<dbReference type="SUPFAM" id="SSF55120">
    <property type="entry name" value="Pseudouridine synthase"/>
    <property type="match status" value="1"/>
</dbReference>
<dbReference type="GO" id="GO:0001522">
    <property type="term" value="P:pseudouridine synthesis"/>
    <property type="evidence" value="ECO:0007669"/>
    <property type="project" value="InterPro"/>
</dbReference>
<feature type="compositionally biased region" description="Acidic residues" evidence="5">
    <location>
        <begin position="504"/>
        <end position="521"/>
    </location>
</feature>
<name>A0A4C1ZKK9_EUMVA</name>
<evidence type="ECO:0000313" key="8">
    <source>
        <dbReference type="Proteomes" id="UP000299102"/>
    </source>
</evidence>
<evidence type="ECO:0000256" key="5">
    <source>
        <dbReference type="SAM" id="MobiDB-lite"/>
    </source>
</evidence>
<feature type="domain" description="TRUD" evidence="6">
    <location>
        <begin position="358"/>
        <end position="631"/>
    </location>
</feature>
<keyword evidence="2" id="KW-0819">tRNA processing</keyword>
<dbReference type="CDD" id="cd02576">
    <property type="entry name" value="PseudoU_synth_ScPUS7"/>
    <property type="match status" value="1"/>
</dbReference>
<accession>A0A4C1ZKK9</accession>
<sequence>MNNERDSRSLGQRRGQTNRSRGFRTKGGTNYGQGSWRNGSSKRGLRGSSRASFGGNDRDDRRYDSSRQNNWGSNRQHNYMPVKRLTEEDIGVTEYVSDHNGFNGIIKSRYADFHVSEINLNGEIAKLTNLDPPEEIKNEEIKEDEELLLSKYNLELLPMETWDKINCLAICTDPTSERVEVDVTGMSKEHRTKIHDAVKKAFGEAIVGSTVTVNDKKIVRFEKYRIGVRIDNRIKWMWPGQYLHFILHKENCDTMEAASRIADKLKLSVIKPHIIGYAGTKDRRAKTSQWFSVRKVEPKRLQSACAGLRDIFIGNYNFSNEHIKLGMLKGNRFRIALRNVTTDDAVIDKVCEDLKTKGFINYYGLQRFGTRHNMPTYDIGRKLLQGNFKEAINCILDVRDGPLRYALLKFKETGDAGLANRLLKNCSGIHNTIEARLLKALARDPNDLVGAVGKLSRNTRLLYVHSYQSIIWNRCVSERIKRFGLKLAVGDIVLMEATDAFEEAVETNDVDQESEEEERQEDESKTHENSEHEDSNKDVNVSKFRSESELANALDVTPKLQIKILTQEDMDTGKYSIIDMLLPLPGHNVQYPPNMKDYYEELLSKDNISLDMQHKIKCYRMSGTYRRVFVKPSELEWRCVRYVDPHGDLLLSDLDELKGRELTALVPDGKFKALLLTMSLPASCYATMALRELLRADTSGESQALQNNYYLDAKTEPDTKTEQAEKRKTEEECEDEVDSKKSKQDFMYAY</sequence>
<dbReference type="GO" id="GO:0008033">
    <property type="term" value="P:tRNA processing"/>
    <property type="evidence" value="ECO:0007669"/>
    <property type="project" value="UniProtKB-KW"/>
</dbReference>
<protein>
    <submittedName>
        <fullName evidence="7">Multisubstrate pseudouridine synthase 7</fullName>
    </submittedName>
</protein>
<dbReference type="AlphaFoldDB" id="A0A4C1ZKK9"/>
<dbReference type="NCBIfam" id="TIGR00094">
    <property type="entry name" value="tRNA_TruD_broad"/>
    <property type="match status" value="1"/>
</dbReference>
<feature type="compositionally biased region" description="Basic and acidic residues" evidence="5">
    <location>
        <begin position="522"/>
        <end position="537"/>
    </location>
</feature>
<dbReference type="PANTHER" id="PTHR13326:SF31">
    <property type="entry name" value="PSEUDOURIDYLATE SYNTHASE 7 HOMOLOG"/>
    <property type="match status" value="1"/>
</dbReference>
<dbReference type="STRING" id="151549.A0A4C1ZKK9"/>
<comment type="similarity">
    <text evidence="1">Belongs to the pseudouridine synthase TruD family.</text>
</comment>
<dbReference type="Gene3D" id="3.30.2350.20">
    <property type="entry name" value="TruD, catalytic domain"/>
    <property type="match status" value="2"/>
</dbReference>
<comment type="caution">
    <text evidence="7">The sequence shown here is derived from an EMBL/GenBank/DDBJ whole genome shotgun (WGS) entry which is preliminary data.</text>
</comment>
<dbReference type="GO" id="GO:0009982">
    <property type="term" value="F:pseudouridine synthase activity"/>
    <property type="evidence" value="ECO:0007669"/>
    <property type="project" value="InterPro"/>
</dbReference>
<dbReference type="GO" id="GO:0003723">
    <property type="term" value="F:RNA binding"/>
    <property type="evidence" value="ECO:0007669"/>
    <property type="project" value="InterPro"/>
</dbReference>
<evidence type="ECO:0000256" key="3">
    <source>
        <dbReference type="ARBA" id="ARBA00023235"/>
    </source>
</evidence>
<comment type="catalytic activity">
    <reaction evidence="4">
        <text>a uridine in tRNA = a pseudouridine in tRNA</text>
        <dbReference type="Rhea" id="RHEA:54572"/>
        <dbReference type="Rhea" id="RHEA-COMP:13339"/>
        <dbReference type="Rhea" id="RHEA-COMP:13934"/>
        <dbReference type="ChEBI" id="CHEBI:65314"/>
        <dbReference type="ChEBI" id="CHEBI:65315"/>
    </reaction>
</comment>
<feature type="region of interest" description="Disordered" evidence="5">
    <location>
        <begin position="1"/>
        <end position="79"/>
    </location>
</feature>
<keyword evidence="3" id="KW-0413">Isomerase</keyword>
<feature type="compositionally biased region" description="Low complexity" evidence="5">
    <location>
        <begin position="39"/>
        <end position="52"/>
    </location>
</feature>
<organism evidence="7 8">
    <name type="scientific">Eumeta variegata</name>
    <name type="common">Bagworm moth</name>
    <name type="synonym">Eumeta japonica</name>
    <dbReference type="NCBI Taxonomy" id="151549"/>
    <lineage>
        <taxon>Eukaryota</taxon>
        <taxon>Metazoa</taxon>
        <taxon>Ecdysozoa</taxon>
        <taxon>Arthropoda</taxon>
        <taxon>Hexapoda</taxon>
        <taxon>Insecta</taxon>
        <taxon>Pterygota</taxon>
        <taxon>Neoptera</taxon>
        <taxon>Endopterygota</taxon>
        <taxon>Lepidoptera</taxon>
        <taxon>Glossata</taxon>
        <taxon>Ditrysia</taxon>
        <taxon>Tineoidea</taxon>
        <taxon>Psychidae</taxon>
        <taxon>Oiketicinae</taxon>
        <taxon>Eumeta</taxon>
    </lineage>
</organism>
<dbReference type="OrthoDB" id="447290at2759"/>
<evidence type="ECO:0000256" key="2">
    <source>
        <dbReference type="ARBA" id="ARBA00022694"/>
    </source>
</evidence>
<reference evidence="7 8" key="1">
    <citation type="journal article" date="2019" name="Commun. Biol.">
        <title>The bagworm genome reveals a unique fibroin gene that provides high tensile strength.</title>
        <authorList>
            <person name="Kono N."/>
            <person name="Nakamura H."/>
            <person name="Ohtoshi R."/>
            <person name="Tomita M."/>
            <person name="Numata K."/>
            <person name="Arakawa K."/>
        </authorList>
    </citation>
    <scope>NUCLEOTIDE SEQUENCE [LARGE SCALE GENOMIC DNA]</scope>
</reference>
<evidence type="ECO:0000256" key="1">
    <source>
        <dbReference type="ARBA" id="ARBA00007953"/>
    </source>
</evidence>
<dbReference type="InterPro" id="IPR042214">
    <property type="entry name" value="TruD_catalytic"/>
</dbReference>
<evidence type="ECO:0000313" key="7">
    <source>
        <dbReference type="EMBL" id="GBP87713.1"/>
    </source>
</evidence>
<feature type="compositionally biased region" description="Basic and acidic residues" evidence="5">
    <location>
        <begin position="56"/>
        <end position="65"/>
    </location>
</feature>
<feature type="region of interest" description="Disordered" evidence="5">
    <location>
        <begin position="504"/>
        <end position="542"/>
    </location>
</feature>
<feature type="compositionally biased region" description="Basic and acidic residues" evidence="5">
    <location>
        <begin position="713"/>
        <end position="730"/>
    </location>
</feature>